<sequence length="129" mass="14863">MNAHRELFDSVRRRTGMYFPEQTYFVVAAFVLGYDMAHAGGVLAGFREWLVLRLGMGSNLTWMMLVLHAAFPEESNPHDVVIASPTAQRQAIDILFDLIDEFHEVRAERDGLRKLFVSYDCWVRQQGIE</sequence>
<keyword evidence="1" id="KW-0812">Transmembrane</keyword>
<protein>
    <submittedName>
        <fullName evidence="2">Uncharacterized protein</fullName>
    </submittedName>
</protein>
<keyword evidence="1" id="KW-1133">Transmembrane helix</keyword>
<evidence type="ECO:0000313" key="3">
    <source>
        <dbReference type="Proteomes" id="UP000014803"/>
    </source>
</evidence>
<reference evidence="2 3" key="1">
    <citation type="journal article" date="2013" name="Sci. Rep.">
        <title>Extraordinary expansion of a Sorangium cellulosum genome from an alkaline milieu.</title>
        <authorList>
            <person name="Han K."/>
            <person name="Li Z.F."/>
            <person name="Peng R."/>
            <person name="Zhu L.P."/>
            <person name="Zhou T."/>
            <person name="Wang L.G."/>
            <person name="Li S.G."/>
            <person name="Zhang X.B."/>
            <person name="Hu W."/>
            <person name="Wu Z.H."/>
            <person name="Qin N."/>
            <person name="Li Y.Z."/>
        </authorList>
    </citation>
    <scope>NUCLEOTIDE SEQUENCE [LARGE SCALE GENOMIC DNA]</scope>
    <source>
        <strain evidence="2 3">So0157-2</strain>
    </source>
</reference>
<gene>
    <name evidence="2" type="ORF">SCE1572_34610</name>
</gene>
<evidence type="ECO:0000313" key="2">
    <source>
        <dbReference type="EMBL" id="AGP39168.1"/>
    </source>
</evidence>
<dbReference type="RefSeq" id="WP_020738814.1">
    <property type="nucleotide sequence ID" value="NC_021658.1"/>
</dbReference>
<dbReference type="EMBL" id="CP003969">
    <property type="protein sequence ID" value="AGP39168.1"/>
    <property type="molecule type" value="Genomic_DNA"/>
</dbReference>
<dbReference type="Proteomes" id="UP000014803">
    <property type="component" value="Chromosome"/>
</dbReference>
<feature type="transmembrane region" description="Helical" evidence="1">
    <location>
        <begin position="24"/>
        <end position="46"/>
    </location>
</feature>
<dbReference type="KEGG" id="scu:SCE1572_34610"/>
<proteinExistence type="predicted"/>
<dbReference type="AlphaFoldDB" id="S4Y8H9"/>
<dbReference type="HOGENOM" id="CLU_160032_0_0_7"/>
<accession>S4Y8H9</accession>
<keyword evidence="1" id="KW-0472">Membrane</keyword>
<organism evidence="2 3">
    <name type="scientific">Sorangium cellulosum So0157-2</name>
    <dbReference type="NCBI Taxonomy" id="1254432"/>
    <lineage>
        <taxon>Bacteria</taxon>
        <taxon>Pseudomonadati</taxon>
        <taxon>Myxococcota</taxon>
        <taxon>Polyangia</taxon>
        <taxon>Polyangiales</taxon>
        <taxon>Polyangiaceae</taxon>
        <taxon>Sorangium</taxon>
    </lineage>
</organism>
<evidence type="ECO:0000256" key="1">
    <source>
        <dbReference type="SAM" id="Phobius"/>
    </source>
</evidence>
<dbReference type="eggNOG" id="ENOG502ZWAX">
    <property type="taxonomic scope" value="Bacteria"/>
</dbReference>
<dbReference type="OrthoDB" id="3388630at2"/>
<name>S4Y8H9_SORCE</name>